<evidence type="ECO:0000313" key="4">
    <source>
        <dbReference type="Proteomes" id="UP000017200"/>
    </source>
</evidence>
<feature type="compositionally biased region" description="Low complexity" evidence="1">
    <location>
        <begin position="52"/>
        <end position="67"/>
    </location>
</feature>
<reference evidence="2 4" key="3">
    <citation type="journal article" date="2015" name="BMC Genomics">
        <title>Sex and parasites: genomic and transcriptomic analysis of Microbotryum lychnidis-dioicae, the biotrophic and plant-castrating anther smut fungus.</title>
        <authorList>
            <person name="Perlin M.H."/>
            <person name="Amselem J."/>
            <person name="Fontanillas E."/>
            <person name="Toh S.S."/>
            <person name="Chen Z."/>
            <person name="Goldberg J."/>
            <person name="Duplessis S."/>
            <person name="Henrissat B."/>
            <person name="Young S."/>
            <person name="Zeng Q."/>
            <person name="Aguileta G."/>
            <person name="Petit E."/>
            <person name="Badouin H."/>
            <person name="Andrews J."/>
            <person name="Razeeq D."/>
            <person name="Gabaldon T."/>
            <person name="Quesneville H."/>
            <person name="Giraud T."/>
            <person name="Hood M.E."/>
            <person name="Schultz D.J."/>
            <person name="Cuomo C.A."/>
        </authorList>
    </citation>
    <scope>NUCLEOTIDE SEQUENCE [LARGE SCALE GENOMIC DNA]</scope>
    <source>
        <strain evidence="2">P1A1 Lamole</strain>
        <strain evidence="4">p1A1 Lamole</strain>
    </source>
</reference>
<dbReference type="Proteomes" id="UP000017200">
    <property type="component" value="Unassembled WGS sequence"/>
</dbReference>
<feature type="region of interest" description="Disordered" evidence="1">
    <location>
        <begin position="262"/>
        <end position="296"/>
    </location>
</feature>
<reference evidence="2" key="2">
    <citation type="submission" date="2010-11" db="EMBL/GenBank/DDBJ databases">
        <authorList>
            <consortium name="The Broad Institute Genome Sequencing Platform"/>
            <person name="Earl A."/>
            <person name="Ward D."/>
            <person name="Feldgarden M."/>
            <person name="Gevers D."/>
            <person name="Butler R."/>
            <person name="Young S.K."/>
            <person name="Zeng Q."/>
            <person name="Gargeya S."/>
            <person name="Fitzgerald M."/>
            <person name="Haas B."/>
            <person name="Abouelleil A."/>
            <person name="Alvarado L."/>
            <person name="Arachchi H.M."/>
            <person name="Berlin A."/>
            <person name="Brown A."/>
            <person name="Chapman S.B."/>
            <person name="Chen Z."/>
            <person name="Dunbar C."/>
            <person name="Freedman E."/>
            <person name="Gearin G."/>
            <person name="Gellesch M."/>
            <person name="Goldberg J."/>
            <person name="Griggs A."/>
            <person name="Gujja S."/>
            <person name="Heilman E."/>
            <person name="Heiman D."/>
            <person name="Howarth C."/>
            <person name="Larson L."/>
            <person name="Lui A."/>
            <person name="MacDonald P.J.P."/>
            <person name="Mehta T."/>
            <person name="Montmayeur A."/>
            <person name="Murphy C."/>
            <person name="Neiman D."/>
            <person name="Pearson M."/>
            <person name="Priest M."/>
            <person name="Roberts A."/>
            <person name="Saif S."/>
            <person name="Shea T."/>
            <person name="Shenoy N."/>
            <person name="Sisk P."/>
            <person name="Stolte C."/>
            <person name="Sykes S."/>
            <person name="White J."/>
            <person name="Yandava C."/>
            <person name="Wortman J."/>
            <person name="Nusbaum C."/>
            <person name="Birren B."/>
        </authorList>
    </citation>
    <scope>NUCLEOTIDE SEQUENCE</scope>
    <source>
        <strain evidence="2">P1A1 Lamole</strain>
    </source>
</reference>
<name>U5H7T1_USTV1</name>
<organism evidence="2">
    <name type="scientific">Microbotryum lychnidis-dioicae (strain p1A1 Lamole / MvSl-1064)</name>
    <name type="common">Anther smut fungus</name>
    <dbReference type="NCBI Taxonomy" id="683840"/>
    <lineage>
        <taxon>Eukaryota</taxon>
        <taxon>Fungi</taxon>
        <taxon>Dikarya</taxon>
        <taxon>Basidiomycota</taxon>
        <taxon>Pucciniomycotina</taxon>
        <taxon>Microbotryomycetes</taxon>
        <taxon>Microbotryales</taxon>
        <taxon>Microbotryaceae</taxon>
        <taxon>Microbotryum</taxon>
    </lineage>
</organism>
<feature type="region of interest" description="Disordered" evidence="1">
    <location>
        <begin position="47"/>
        <end position="114"/>
    </location>
</feature>
<keyword evidence="4" id="KW-1185">Reference proteome</keyword>
<evidence type="ECO:0000313" key="2">
    <source>
        <dbReference type="EMBL" id="KDE06395.1"/>
    </source>
</evidence>
<evidence type="ECO:0000256" key="1">
    <source>
        <dbReference type="SAM" id="MobiDB-lite"/>
    </source>
</evidence>
<reference evidence="3" key="4">
    <citation type="submission" date="2015-06" db="UniProtKB">
        <authorList>
            <consortium name="EnsemblFungi"/>
        </authorList>
    </citation>
    <scope>IDENTIFICATION</scope>
</reference>
<protein>
    <submittedName>
        <fullName evidence="2 3">Uncharacterized protein</fullName>
    </submittedName>
</protein>
<dbReference type="EMBL" id="AEIJ01000315">
    <property type="status" value="NOT_ANNOTATED_CDS"/>
    <property type="molecule type" value="Genomic_DNA"/>
</dbReference>
<evidence type="ECO:0000313" key="3">
    <source>
        <dbReference type="EnsemblFungi" id="MVLG_03301T0"/>
    </source>
</evidence>
<feature type="compositionally biased region" description="Basic and acidic residues" evidence="1">
    <location>
        <begin position="166"/>
        <end position="207"/>
    </location>
</feature>
<sequence length="567" mass="61678">MPSSDQLERSQRSHSTAALATSFSPLSPSESATANVALAVADVGVQPDQHDSVSASPEDESLSSLPSQTVATIGTRPPGTLAQQGRSKSMTTFTPSSRTHYSSRGFEADPFEPNHVVTTTTTTTTTSDTSMYRSLSSFSSGALAAHEQGNWLERLGKRATTFGRWTTEHTSSDHTLGEAGSREMEGAPHDGDGTRRSPLLERRHGNDEDGDDSSDEEQGRKGLHISTSAANRDRPWGPTRNKSSLSVFHDPFENCEDHALDFDYTSSRPTSPILSKPRSRPSSTPTSPINRMSRLEPLPHLSKGVSTRAQAEHDAELLGIDLDDPDVLTHQVLSAQDKLGVFSLVESVLEWPWSSSFDSKRSTQQKNRSKDPSFVDPRTSEPSTPTIKSLPISRVTSHHSLSHLFDDYYLSRQQNFSPSSASISTGNVIKAGDPSSTLMTTLKSSDSLVVSHHLEPIDVLNEGAWSETGELTAYYRAKSSGNLERLRWELEDPKLERYEVGKRLEKKVSSTGVRHGGPVDEDSEAEAEVGNRKGGMGGESFEGERTRMGIREGLGVLLDTIGLGSFV</sequence>
<feature type="region of interest" description="Disordered" evidence="1">
    <location>
        <begin position="508"/>
        <end position="543"/>
    </location>
</feature>
<gene>
    <name evidence="2" type="ORF">MVLG_03301</name>
</gene>
<dbReference type="AlphaFoldDB" id="U5H7T1"/>
<dbReference type="HOGENOM" id="CLU_480755_0_0_1"/>
<feature type="compositionally biased region" description="Polar residues" evidence="1">
    <location>
        <begin position="81"/>
        <end position="102"/>
    </location>
</feature>
<dbReference type="EnsemblFungi" id="MVLG_03301T0">
    <property type="protein sequence ID" value="MVLG_03301T0"/>
    <property type="gene ID" value="MVLG_03301"/>
</dbReference>
<proteinExistence type="predicted"/>
<feature type="region of interest" description="Disordered" evidence="1">
    <location>
        <begin position="358"/>
        <end position="389"/>
    </location>
</feature>
<dbReference type="EMBL" id="GL541672">
    <property type="protein sequence ID" value="KDE06395.1"/>
    <property type="molecule type" value="Genomic_DNA"/>
</dbReference>
<reference evidence="4" key="1">
    <citation type="submission" date="2010-11" db="EMBL/GenBank/DDBJ databases">
        <title>The genome sequence of Microbotryum violaceum strain p1A1 Lamole.</title>
        <authorList>
            <person name="Cuomo C."/>
            <person name="Perlin M."/>
            <person name="Young S.K."/>
            <person name="Zeng Q."/>
            <person name="Gargeya S."/>
            <person name="Alvarado L."/>
            <person name="Berlin A."/>
            <person name="Chapman S.B."/>
            <person name="Chen Z."/>
            <person name="Freedman E."/>
            <person name="Gellesch M."/>
            <person name="Goldberg J."/>
            <person name="Griggs A."/>
            <person name="Gujja S."/>
            <person name="Heilman E."/>
            <person name="Heiman D."/>
            <person name="Howarth C."/>
            <person name="Mehta T."/>
            <person name="Neiman D."/>
            <person name="Pearson M."/>
            <person name="Roberts A."/>
            <person name="Saif S."/>
            <person name="Shea T."/>
            <person name="Shenoy N."/>
            <person name="Sisk P."/>
            <person name="Stolte C."/>
            <person name="Sykes S."/>
            <person name="White J."/>
            <person name="Yandava C."/>
            <person name="Haas B."/>
            <person name="Nusbaum C."/>
            <person name="Birren B."/>
        </authorList>
    </citation>
    <scope>NUCLEOTIDE SEQUENCE [LARGE SCALE GENOMIC DNA]</scope>
    <source>
        <strain evidence="4">p1A1 Lamole</strain>
    </source>
</reference>
<dbReference type="OrthoDB" id="2537863at2759"/>
<feature type="compositionally biased region" description="Polar residues" evidence="1">
    <location>
        <begin position="264"/>
        <end position="273"/>
    </location>
</feature>
<dbReference type="InParanoid" id="U5H7T1"/>
<feature type="region of interest" description="Disordered" evidence="1">
    <location>
        <begin position="163"/>
        <end position="242"/>
    </location>
</feature>
<feature type="compositionally biased region" description="Polar residues" evidence="1">
    <location>
        <begin position="13"/>
        <end position="31"/>
    </location>
</feature>
<feature type="region of interest" description="Disordered" evidence="1">
    <location>
        <begin position="1"/>
        <end position="31"/>
    </location>
</feature>
<accession>U5H7T1</accession>
<feature type="compositionally biased region" description="Basic and acidic residues" evidence="1">
    <location>
        <begin position="1"/>
        <end position="11"/>
    </location>
</feature>